<dbReference type="GO" id="GO:0016787">
    <property type="term" value="F:hydrolase activity"/>
    <property type="evidence" value="ECO:0007669"/>
    <property type="project" value="UniProtKB-KW"/>
</dbReference>
<dbReference type="InterPro" id="IPR014001">
    <property type="entry name" value="Helicase_ATP-bd"/>
</dbReference>
<dbReference type="SUPFAM" id="SSF52540">
    <property type="entry name" value="P-loop containing nucleoside triphosphate hydrolases"/>
    <property type="match status" value="1"/>
</dbReference>
<name>A0A1H7LJ72_9PROT</name>
<dbReference type="PANTHER" id="PTHR12131:SF1">
    <property type="entry name" value="ATP-DEPENDENT RNA HELICASE SUPV3L1, MITOCHONDRIAL-RELATED"/>
    <property type="match status" value="1"/>
</dbReference>
<dbReference type="Proteomes" id="UP000198620">
    <property type="component" value="Unassembled WGS sequence"/>
</dbReference>
<evidence type="ECO:0000259" key="6">
    <source>
        <dbReference type="PROSITE" id="PS51194"/>
    </source>
</evidence>
<dbReference type="Pfam" id="PF00270">
    <property type="entry name" value="DEAD"/>
    <property type="match status" value="1"/>
</dbReference>
<dbReference type="GO" id="GO:0004386">
    <property type="term" value="F:helicase activity"/>
    <property type="evidence" value="ECO:0007669"/>
    <property type="project" value="UniProtKB-KW"/>
</dbReference>
<dbReference type="SMART" id="SM00487">
    <property type="entry name" value="DEXDc"/>
    <property type="match status" value="1"/>
</dbReference>
<dbReference type="PROSITE" id="PS51194">
    <property type="entry name" value="HELICASE_CTER"/>
    <property type="match status" value="1"/>
</dbReference>
<keyword evidence="8" id="KW-1185">Reference proteome</keyword>
<accession>A0A1H7LJ72</accession>
<reference evidence="7 8" key="1">
    <citation type="submission" date="2016-10" db="EMBL/GenBank/DDBJ databases">
        <authorList>
            <person name="de Groot N.N."/>
        </authorList>
    </citation>
    <scope>NUCLEOTIDE SEQUENCE [LARGE SCALE GENOMIC DNA]</scope>
    <source>
        <strain evidence="7 8">Nv1</strain>
    </source>
</reference>
<dbReference type="PROSITE" id="PS51192">
    <property type="entry name" value="HELICASE_ATP_BIND_1"/>
    <property type="match status" value="1"/>
</dbReference>
<keyword evidence="3 7" id="KW-0347">Helicase</keyword>
<evidence type="ECO:0000256" key="4">
    <source>
        <dbReference type="ARBA" id="ARBA00022840"/>
    </source>
</evidence>
<feature type="domain" description="Helicase ATP-binding" evidence="5">
    <location>
        <begin position="93"/>
        <end position="214"/>
    </location>
</feature>
<evidence type="ECO:0000256" key="2">
    <source>
        <dbReference type="ARBA" id="ARBA00022801"/>
    </source>
</evidence>
<gene>
    <name evidence="7" type="ORF">SAMN05216387_10467</name>
</gene>
<dbReference type="RefSeq" id="WP_090828307.1">
    <property type="nucleotide sequence ID" value="NZ_FOBH01000004.1"/>
</dbReference>
<keyword evidence="1" id="KW-0547">Nucleotide-binding</keyword>
<keyword evidence="4" id="KW-0067">ATP-binding</keyword>
<protein>
    <submittedName>
        <fullName evidence="7">DEAD/DEAH box helicase</fullName>
    </submittedName>
</protein>
<evidence type="ECO:0000256" key="1">
    <source>
        <dbReference type="ARBA" id="ARBA00022741"/>
    </source>
</evidence>
<dbReference type="InterPro" id="IPR027417">
    <property type="entry name" value="P-loop_NTPase"/>
</dbReference>
<organism evidence="7 8">
    <name type="scientific">Nitrosovibrio tenuis</name>
    <dbReference type="NCBI Taxonomy" id="1233"/>
    <lineage>
        <taxon>Bacteria</taxon>
        <taxon>Pseudomonadati</taxon>
        <taxon>Pseudomonadota</taxon>
        <taxon>Betaproteobacteria</taxon>
        <taxon>Nitrosomonadales</taxon>
        <taxon>Nitrosomonadaceae</taxon>
        <taxon>Nitrosovibrio</taxon>
    </lineage>
</organism>
<dbReference type="InterPro" id="IPR001650">
    <property type="entry name" value="Helicase_C-like"/>
</dbReference>
<keyword evidence="2" id="KW-0378">Hydrolase</keyword>
<dbReference type="GO" id="GO:0005524">
    <property type="term" value="F:ATP binding"/>
    <property type="evidence" value="ECO:0007669"/>
    <property type="project" value="UniProtKB-KW"/>
</dbReference>
<evidence type="ECO:0000259" key="5">
    <source>
        <dbReference type="PROSITE" id="PS51192"/>
    </source>
</evidence>
<dbReference type="EMBL" id="FOBH01000004">
    <property type="protein sequence ID" value="SEK98427.1"/>
    <property type="molecule type" value="Genomic_DNA"/>
</dbReference>
<evidence type="ECO:0000256" key="3">
    <source>
        <dbReference type="ARBA" id="ARBA00022806"/>
    </source>
</evidence>
<dbReference type="InterPro" id="IPR050699">
    <property type="entry name" value="RNA-DNA_Helicase"/>
</dbReference>
<dbReference type="OrthoDB" id="9815222at2"/>
<dbReference type="Gene3D" id="3.40.50.300">
    <property type="entry name" value="P-loop containing nucleotide triphosphate hydrolases"/>
    <property type="match status" value="2"/>
</dbReference>
<dbReference type="PANTHER" id="PTHR12131">
    <property type="entry name" value="ATP-DEPENDENT RNA AND DNA HELICASE"/>
    <property type="match status" value="1"/>
</dbReference>
<dbReference type="AlphaFoldDB" id="A0A1H7LJ72"/>
<feature type="domain" description="Helicase C-terminal" evidence="6">
    <location>
        <begin position="273"/>
        <end position="466"/>
    </location>
</feature>
<evidence type="ECO:0000313" key="7">
    <source>
        <dbReference type="EMBL" id="SEK98427.1"/>
    </source>
</evidence>
<dbReference type="GO" id="GO:0003676">
    <property type="term" value="F:nucleic acid binding"/>
    <property type="evidence" value="ECO:0007669"/>
    <property type="project" value="InterPro"/>
</dbReference>
<evidence type="ECO:0000313" key="8">
    <source>
        <dbReference type="Proteomes" id="UP000198620"/>
    </source>
</evidence>
<sequence>MDIFDTCSRVNDLFELDREVEARDKLIQLLDYLEKTQIPYSELVNRLIRRSGLYPYLKTETATWEDRCAYEAFKVDVGLELPVTLHREQSSVLKQLIDGKNIAVSAPTSFGKSFIIDAFISLKQPKNVVIIVPTLALTDETRRRLQQKFSGRYKIITTGDVPLGERNILVFPQERAIHYANLIQDLDLLVIDEFYKASPVFDKERSPALLRAILRLGDIAKQKYFLAPNISDLKGNFFTKGMEFALVNFNTVFLEKHELYRQMGKNEERKSQFLIQLLQSAKSKTLVYAATYSNISSLSTLLIDKLPTLELERLHDFEAWLSTNYGRNWHLTKLVKRGVGIHNGQLHRSLSQIQIRLFEDPDGLDTIVSTSSIIEGVNTSAENIVIWSNKKGGRGNPKLDDFTYKNIIGRGARMFRHFVGKIYILEEPPATTNTQLELTLPDQLLGSIDEVKYSRDLTPEQIAKIAAYKEEMRGLLHEDSVAELLNGNELQSSNSTLIRDIASAINSNAKDWNGLGYLNSENPEDWDRLLYKTIRLRSDIWGTEHHKIVAFMKVISNNWTNTIPEMLEELNEYDIGLDEFFKLERTITHNLASLLSDVNLIYRKITKTAIDISPFAARVSFAFLPPNVFRLEEYGLPRMISRKIHHAGLIDLADVTLSLHDCIDQFLASGAQSIKLSVKNLDRFDHYVINHFFEGIQRIK</sequence>
<proteinExistence type="predicted"/>
<dbReference type="InterPro" id="IPR011545">
    <property type="entry name" value="DEAD/DEAH_box_helicase_dom"/>
</dbReference>
<dbReference type="STRING" id="1233.SAMN05216387_10467"/>